<dbReference type="GO" id="GO:0016491">
    <property type="term" value="F:oxidoreductase activity"/>
    <property type="evidence" value="ECO:0007669"/>
    <property type="project" value="InterPro"/>
</dbReference>
<dbReference type="InterPro" id="IPR036188">
    <property type="entry name" value="FAD/NAD-bd_sf"/>
</dbReference>
<comment type="caution">
    <text evidence="5">The sequence shown here is derived from an EMBL/GenBank/DDBJ whole genome shotgun (WGS) entry which is preliminary data.</text>
</comment>
<keyword evidence="3" id="KW-0274">FAD</keyword>
<proteinExistence type="predicted"/>
<dbReference type="PANTHER" id="PTHR43429:SF3">
    <property type="entry name" value="NITRITE REDUCTASE [NAD(P)H]"/>
    <property type="match status" value="1"/>
</dbReference>
<evidence type="ECO:0000313" key="5">
    <source>
        <dbReference type="EMBL" id="TXD37106.1"/>
    </source>
</evidence>
<evidence type="ECO:0000313" key="6">
    <source>
        <dbReference type="Proteomes" id="UP000321412"/>
    </source>
</evidence>
<gene>
    <name evidence="5" type="ORF">FRC98_10235</name>
</gene>
<dbReference type="SUPFAM" id="SSF51905">
    <property type="entry name" value="FAD/NAD(P)-binding domain"/>
    <property type="match status" value="1"/>
</dbReference>
<dbReference type="RefSeq" id="WP_146981317.1">
    <property type="nucleotide sequence ID" value="NZ_VOSM01000004.1"/>
</dbReference>
<evidence type="ECO:0000259" key="4">
    <source>
        <dbReference type="Pfam" id="PF07992"/>
    </source>
</evidence>
<dbReference type="PANTHER" id="PTHR43429">
    <property type="entry name" value="PYRIDINE NUCLEOTIDE-DISULFIDE OXIDOREDUCTASE DOMAIN-CONTAINING"/>
    <property type="match status" value="1"/>
</dbReference>
<dbReference type="Proteomes" id="UP000321412">
    <property type="component" value="Unassembled WGS sequence"/>
</dbReference>
<evidence type="ECO:0000256" key="3">
    <source>
        <dbReference type="ARBA" id="ARBA00022827"/>
    </source>
</evidence>
<keyword evidence="2" id="KW-0285">Flavoprotein</keyword>
<name>A0A5C6X9P3_9DELT</name>
<protein>
    <submittedName>
        <fullName evidence="5">NAD(P)/FAD-dependent oxidoreductase</fullName>
    </submittedName>
</protein>
<organism evidence="5 6">
    <name type="scientific">Lujinxingia vulgaris</name>
    <dbReference type="NCBI Taxonomy" id="2600176"/>
    <lineage>
        <taxon>Bacteria</taxon>
        <taxon>Deltaproteobacteria</taxon>
        <taxon>Bradymonadales</taxon>
        <taxon>Lujinxingiaceae</taxon>
        <taxon>Lujinxingia</taxon>
    </lineage>
</organism>
<dbReference type="PRINTS" id="PR00469">
    <property type="entry name" value="PNDRDTASEII"/>
</dbReference>
<evidence type="ECO:0000256" key="2">
    <source>
        <dbReference type="ARBA" id="ARBA00022630"/>
    </source>
</evidence>
<accession>A0A5C6X9P3</accession>
<dbReference type="InterPro" id="IPR023753">
    <property type="entry name" value="FAD/NAD-binding_dom"/>
</dbReference>
<dbReference type="Gene3D" id="3.50.50.60">
    <property type="entry name" value="FAD/NAD(P)-binding domain"/>
    <property type="match status" value="2"/>
</dbReference>
<dbReference type="Pfam" id="PF07992">
    <property type="entry name" value="Pyr_redox_2"/>
    <property type="match status" value="1"/>
</dbReference>
<feature type="domain" description="FAD/NAD(P)-binding" evidence="4">
    <location>
        <begin position="1"/>
        <end position="287"/>
    </location>
</feature>
<reference evidence="5 6" key="1">
    <citation type="submission" date="2019-08" db="EMBL/GenBank/DDBJ databases">
        <title>Bradymonadales sp. TMQ4.</title>
        <authorList>
            <person name="Liang Q."/>
        </authorList>
    </citation>
    <scope>NUCLEOTIDE SEQUENCE [LARGE SCALE GENOMIC DNA]</scope>
    <source>
        <strain evidence="5 6">TMQ4</strain>
    </source>
</reference>
<evidence type="ECO:0000256" key="1">
    <source>
        <dbReference type="ARBA" id="ARBA00001974"/>
    </source>
</evidence>
<keyword evidence="6" id="KW-1185">Reference proteome</keyword>
<dbReference type="AlphaFoldDB" id="A0A5C6X9P3"/>
<comment type="cofactor">
    <cofactor evidence="1">
        <name>FAD</name>
        <dbReference type="ChEBI" id="CHEBI:57692"/>
    </cofactor>
</comment>
<dbReference type="InterPro" id="IPR050260">
    <property type="entry name" value="FAD-bd_OxRdtase"/>
</dbReference>
<dbReference type="PRINTS" id="PR00368">
    <property type="entry name" value="FADPNR"/>
</dbReference>
<dbReference type="OrthoDB" id="9768666at2"/>
<dbReference type="EMBL" id="VOSM01000004">
    <property type="protein sequence ID" value="TXD37106.1"/>
    <property type="molecule type" value="Genomic_DNA"/>
</dbReference>
<sequence length="426" mass="48062">MHVVIVGNGVAGTEAALAIRRRLSPQDARITLISEEHPYFFSRTALMYAYMEKMQRRDLEPYEREMYRRQKIERIQNRVVDLDADAHTITLRSGATLSYDRLLLAVGARPRMVPFEGLEKVKDGLVHFVSMQDLDHCERLTWSTEEAVVLGGGLIGVELAESFVHHGLKVSFVVREPYFWPAALAAEEGEIIGEEIRRHGIELIVDQELKTIESDEAGRVSGVGLSDGHHLPAQMLGVAIGVVPNVDWLREVKSSPELGRGIRVDRSFRTSLPDVFAAGDCAEIGADGEVPLLETIWYSAKLQGQRAAGAILGDEVSYTPPIFYNSSKFFGIEYTTVGECVGVPSGTRSLYRRHESRPITQRILFDEAQVRGFSMLGSRWDHTLLQQWVAERRPLSYVREHLHRAQFDVEFGRVDLSKFQEEERTL</sequence>